<protein>
    <submittedName>
        <fullName evidence="2">Uncharacterized protein</fullName>
    </submittedName>
</protein>
<reference evidence="2" key="1">
    <citation type="journal article" date="2020" name="Stud. Mycol.">
        <title>101 Dothideomycetes genomes: a test case for predicting lifestyles and emergence of pathogens.</title>
        <authorList>
            <person name="Haridas S."/>
            <person name="Albert R."/>
            <person name="Binder M."/>
            <person name="Bloem J."/>
            <person name="Labutti K."/>
            <person name="Salamov A."/>
            <person name="Andreopoulos B."/>
            <person name="Baker S."/>
            <person name="Barry K."/>
            <person name="Bills G."/>
            <person name="Bluhm B."/>
            <person name="Cannon C."/>
            <person name="Castanera R."/>
            <person name="Culley D."/>
            <person name="Daum C."/>
            <person name="Ezra D."/>
            <person name="Gonzalez J."/>
            <person name="Henrissat B."/>
            <person name="Kuo A."/>
            <person name="Liang C."/>
            <person name="Lipzen A."/>
            <person name="Lutzoni F."/>
            <person name="Magnuson J."/>
            <person name="Mondo S."/>
            <person name="Nolan M."/>
            <person name="Ohm R."/>
            <person name="Pangilinan J."/>
            <person name="Park H.-J."/>
            <person name="Ramirez L."/>
            <person name="Alfaro M."/>
            <person name="Sun H."/>
            <person name="Tritt A."/>
            <person name="Yoshinaga Y."/>
            <person name="Zwiers L.-H."/>
            <person name="Turgeon B."/>
            <person name="Goodwin S."/>
            <person name="Spatafora J."/>
            <person name="Crous P."/>
            <person name="Grigoriev I."/>
        </authorList>
    </citation>
    <scope>NUCLEOTIDE SEQUENCE</scope>
    <source>
        <strain evidence="2">CBS 121167</strain>
    </source>
</reference>
<dbReference type="GeneID" id="54298640"/>
<dbReference type="AlphaFoldDB" id="A0A6A6B187"/>
<keyword evidence="3" id="KW-1185">Reference proteome</keyword>
<evidence type="ECO:0000313" key="3">
    <source>
        <dbReference type="Proteomes" id="UP000799438"/>
    </source>
</evidence>
<feature type="transmembrane region" description="Helical" evidence="1">
    <location>
        <begin position="7"/>
        <end position="29"/>
    </location>
</feature>
<evidence type="ECO:0000313" key="2">
    <source>
        <dbReference type="EMBL" id="KAF2137929.1"/>
    </source>
</evidence>
<dbReference type="RefSeq" id="XP_033393644.1">
    <property type="nucleotide sequence ID" value="XM_033541144.1"/>
</dbReference>
<dbReference type="EMBL" id="ML995499">
    <property type="protein sequence ID" value="KAF2137929.1"/>
    <property type="molecule type" value="Genomic_DNA"/>
</dbReference>
<evidence type="ECO:0000256" key="1">
    <source>
        <dbReference type="SAM" id="Phobius"/>
    </source>
</evidence>
<dbReference type="Proteomes" id="UP000799438">
    <property type="component" value="Unassembled WGS sequence"/>
</dbReference>
<gene>
    <name evidence="2" type="ORF">K452DRAFT_291267</name>
</gene>
<organism evidence="2 3">
    <name type="scientific">Aplosporella prunicola CBS 121167</name>
    <dbReference type="NCBI Taxonomy" id="1176127"/>
    <lineage>
        <taxon>Eukaryota</taxon>
        <taxon>Fungi</taxon>
        <taxon>Dikarya</taxon>
        <taxon>Ascomycota</taxon>
        <taxon>Pezizomycotina</taxon>
        <taxon>Dothideomycetes</taxon>
        <taxon>Dothideomycetes incertae sedis</taxon>
        <taxon>Botryosphaeriales</taxon>
        <taxon>Aplosporellaceae</taxon>
        <taxon>Aplosporella</taxon>
    </lineage>
</organism>
<sequence length="63" mass="7061">MGKLTPVSFLLCCFWYLSSLLWVVVMGWGGGVFPSSYWFLDIGFRPGGDFSWCEVGSSWLVEG</sequence>
<accession>A0A6A6B187</accession>
<proteinExistence type="predicted"/>
<keyword evidence="1" id="KW-0812">Transmembrane</keyword>
<keyword evidence="1" id="KW-1133">Transmembrane helix</keyword>
<keyword evidence="1" id="KW-0472">Membrane</keyword>
<name>A0A6A6B187_9PEZI</name>